<feature type="signal peptide" evidence="12">
    <location>
        <begin position="1"/>
        <end position="21"/>
    </location>
</feature>
<evidence type="ECO:0000256" key="4">
    <source>
        <dbReference type="ARBA" id="ARBA00022989"/>
    </source>
</evidence>
<dbReference type="Gene3D" id="3.40.190.10">
    <property type="entry name" value="Periplasmic binding protein-like II"/>
    <property type="match status" value="3"/>
</dbReference>
<protein>
    <submittedName>
        <fullName evidence="14">Ionotropic receptor 182</fullName>
    </submittedName>
</protein>
<dbReference type="SUPFAM" id="SSF53850">
    <property type="entry name" value="Periplasmic binding protein-like II"/>
    <property type="match status" value="1"/>
</dbReference>
<keyword evidence="4 11" id="KW-1133">Transmembrane helix</keyword>
<dbReference type="InterPro" id="IPR019594">
    <property type="entry name" value="Glu/Gly-bd"/>
</dbReference>
<evidence type="ECO:0000256" key="7">
    <source>
        <dbReference type="ARBA" id="ARBA00023170"/>
    </source>
</evidence>
<keyword evidence="6 11" id="KW-0472">Membrane</keyword>
<evidence type="ECO:0000256" key="10">
    <source>
        <dbReference type="ARBA" id="ARBA00023303"/>
    </source>
</evidence>
<dbReference type="InterPro" id="IPR040128">
    <property type="entry name" value="T25E4.2-like"/>
</dbReference>
<evidence type="ECO:0000256" key="1">
    <source>
        <dbReference type="ARBA" id="ARBA00004141"/>
    </source>
</evidence>
<reference evidence="14" key="3">
    <citation type="submission" date="2019-06" db="EMBL/GenBank/DDBJ databases">
        <authorList>
            <person name="Poynton C."/>
            <person name="Hasenbein S."/>
            <person name="Benoit J.B."/>
            <person name="Sepulveda M.S."/>
            <person name="Poelchau M.F."/>
            <person name="Murali S.C."/>
            <person name="Chen S."/>
            <person name="Glastad K.M."/>
            <person name="Werren J.H."/>
            <person name="Vineis J.H."/>
            <person name="Bowen J.L."/>
            <person name="Friedrich M."/>
            <person name="Jones J."/>
            <person name="Robertson H.M."/>
            <person name="Feyereisen R."/>
            <person name="Mechler-Hickson A."/>
            <person name="Mathers N."/>
            <person name="Lee C.E."/>
            <person name="Colbourne J.K."/>
            <person name="Biales A."/>
            <person name="Johnston J.S."/>
            <person name="Wellborn G.A."/>
            <person name="Rosendale A.J."/>
            <person name="Cridge A.G."/>
            <person name="Munoz-Torres M.C."/>
            <person name="Bain P.A."/>
            <person name="Manny A.R."/>
            <person name="Major K.M."/>
            <person name="Lambert F.N."/>
            <person name="Vulpe C.D."/>
            <person name="Tuck P."/>
            <person name="Blalock B.J."/>
            <person name="Lin Y.-Y."/>
            <person name="Smith M.E."/>
            <person name="Ochoa-Acuna H."/>
            <person name="Chen M.-J.M."/>
            <person name="Childers C.P."/>
            <person name="Qu J."/>
            <person name="Dugan S."/>
            <person name="Lee S.L."/>
            <person name="Chao H."/>
            <person name="Dinh H."/>
            <person name="Han Y."/>
            <person name="Doddapaneni H."/>
            <person name="Worley K.C."/>
            <person name="Muzny D.M."/>
            <person name="Gibbs R.A."/>
            <person name="Richards S."/>
        </authorList>
    </citation>
    <scope>NUCLEOTIDE SEQUENCE</scope>
    <source>
        <strain evidence="14">HAZT.00-mixed</strain>
        <tissue evidence="14">Whole organism</tissue>
    </source>
</reference>
<evidence type="ECO:0000256" key="2">
    <source>
        <dbReference type="ARBA" id="ARBA00022448"/>
    </source>
</evidence>
<comment type="caution">
    <text evidence="14">The sequence shown here is derived from an EMBL/GenBank/DDBJ whole genome shotgun (WGS) entry which is preliminary data.</text>
</comment>
<accession>A0A6A0H313</accession>
<dbReference type="Pfam" id="PF10613">
    <property type="entry name" value="Lig_chan-Glu_bd"/>
    <property type="match status" value="1"/>
</dbReference>
<dbReference type="PANTHER" id="PTHR22714:SF7">
    <property type="entry name" value="SOLUTE-BINDING PROTEIN FAMILY 3_N-TERMINAL DOMAIN-CONTAINING PROTEIN"/>
    <property type="match status" value="1"/>
</dbReference>
<evidence type="ECO:0000256" key="6">
    <source>
        <dbReference type="ARBA" id="ARBA00023136"/>
    </source>
</evidence>
<name>A0A6A0H313_HYAAZ</name>
<gene>
    <name evidence="14" type="ORF">HAZT_HAZT004955</name>
</gene>
<dbReference type="GO" id="GO:0016020">
    <property type="term" value="C:membrane"/>
    <property type="evidence" value="ECO:0007669"/>
    <property type="project" value="UniProtKB-SubCell"/>
</dbReference>
<keyword evidence="7 14" id="KW-0675">Receptor</keyword>
<keyword evidence="2" id="KW-0813">Transport</keyword>
<keyword evidence="12" id="KW-0732">Signal</keyword>
<sequence length="542" mass="61770">MWLGSAHDVASVLCSLTSVLAAHRIDLLSLPHSSRLRNGLIPSSSDKLHHEVSKTCYLRKIKELIPVENSGNWSIRLTVSVIDSLEDLIQLKQSMQKAGWSSRSWQLLIAPHRVFQAAVSVLPLPLDNKMLFLVPEDIGFSAWGAYRASAAVPAVYQYLTAVSVPPLREQLDVLRREPCLVCRKHKDGLWGNLDVASSTWTGVLGELQRAEVDVSIAPFAYTLERGRFFHFSVPIIYAKTIVLHKAPSPLAEESNYTKQFTMWSWTATAFTFMVSVLVMKLTNSRHPSWSDCIFRNFRIFCNMGRIREEGYTPDRLGLRIWLITKLMTVILLHVFYTAFIIAALSSNDAKLPVKDLNDVYERRGEYTLGLVKDSFMVEEFKFARDPLFARLWRDVILQDPFGIATVEEHSARTLSNNKHVFLNVYNHYISSMKSCDLTMLPTSYFKRGSHNPFRRDFAAYNVINHALLKVKEAGIIERTRRAWSNHRDEPCSSSSPAPLGVRETRTGFMPLVAGALAAAFLLLIEWLSTTTFFMYIRRHYQF</sequence>
<feature type="chain" id="PRO_5025519762" evidence="12">
    <location>
        <begin position="22"/>
        <end position="542"/>
    </location>
</feature>
<evidence type="ECO:0000256" key="12">
    <source>
        <dbReference type="SAM" id="SignalP"/>
    </source>
</evidence>
<dbReference type="EMBL" id="JQDR03009014">
    <property type="protein sequence ID" value="KAA0196318.1"/>
    <property type="molecule type" value="Genomic_DNA"/>
</dbReference>
<keyword evidence="9" id="KW-1071">Ligand-gated ion channel</keyword>
<reference evidence="14" key="1">
    <citation type="submission" date="2014-08" db="EMBL/GenBank/DDBJ databases">
        <authorList>
            <person name="Murali S."/>
            <person name="Richards S."/>
            <person name="Bandaranaike D."/>
            <person name="Bellair M."/>
            <person name="Blankenburg K."/>
            <person name="Chao H."/>
            <person name="Dinh H."/>
            <person name="Doddapaneni H."/>
            <person name="Dugan-Rocha S."/>
            <person name="Elkadiri S."/>
            <person name="Gnanaolivu R."/>
            <person name="Hughes D."/>
            <person name="Lee S."/>
            <person name="Li M."/>
            <person name="Ming W."/>
            <person name="Munidasa M."/>
            <person name="Muniz J."/>
            <person name="Nguyen L."/>
            <person name="Osuji N."/>
            <person name="Pu L.-L."/>
            <person name="Puazo M."/>
            <person name="Skinner E."/>
            <person name="Qu C."/>
            <person name="Quiroz J."/>
            <person name="Raj R."/>
            <person name="Weissenberger G."/>
            <person name="Xin Y."/>
            <person name="Zou X."/>
            <person name="Han Y."/>
            <person name="Worley K."/>
            <person name="Muzny D."/>
            <person name="Gibbs R."/>
        </authorList>
    </citation>
    <scope>NUCLEOTIDE SEQUENCE</scope>
    <source>
        <strain evidence="14">HAZT.00-mixed</strain>
        <tissue evidence="14">Whole organism</tissue>
    </source>
</reference>
<evidence type="ECO:0000259" key="13">
    <source>
        <dbReference type="Pfam" id="PF10613"/>
    </source>
</evidence>
<evidence type="ECO:0000256" key="11">
    <source>
        <dbReference type="SAM" id="Phobius"/>
    </source>
</evidence>
<feature type="transmembrane region" description="Helical" evidence="11">
    <location>
        <begin position="320"/>
        <end position="344"/>
    </location>
</feature>
<feature type="transmembrane region" description="Helical" evidence="11">
    <location>
        <begin position="262"/>
        <end position="279"/>
    </location>
</feature>
<comment type="subcellular location">
    <subcellularLocation>
        <location evidence="1">Membrane</location>
        <topology evidence="1">Multi-pass membrane protein</topology>
    </subcellularLocation>
</comment>
<evidence type="ECO:0000256" key="5">
    <source>
        <dbReference type="ARBA" id="ARBA00023065"/>
    </source>
</evidence>
<evidence type="ECO:0000256" key="3">
    <source>
        <dbReference type="ARBA" id="ARBA00022692"/>
    </source>
</evidence>
<evidence type="ECO:0000256" key="9">
    <source>
        <dbReference type="ARBA" id="ARBA00023286"/>
    </source>
</evidence>
<proteinExistence type="predicted"/>
<dbReference type="Proteomes" id="UP000711488">
    <property type="component" value="Unassembled WGS sequence"/>
</dbReference>
<keyword evidence="8" id="KW-0325">Glycoprotein</keyword>
<feature type="domain" description="Ionotropic glutamate receptor L-glutamate and glycine-binding" evidence="13">
    <location>
        <begin position="183"/>
        <end position="247"/>
    </location>
</feature>
<evidence type="ECO:0000313" key="14">
    <source>
        <dbReference type="EMBL" id="KAA0196318.1"/>
    </source>
</evidence>
<dbReference type="GO" id="GO:0015276">
    <property type="term" value="F:ligand-gated monoatomic ion channel activity"/>
    <property type="evidence" value="ECO:0007669"/>
    <property type="project" value="InterPro"/>
</dbReference>
<feature type="transmembrane region" description="Helical" evidence="11">
    <location>
        <begin position="508"/>
        <end position="536"/>
    </location>
</feature>
<dbReference type="PANTHER" id="PTHR22714">
    <property type="entry name" value="PROTEIN CBG02446-RELATED"/>
    <property type="match status" value="1"/>
</dbReference>
<keyword evidence="10" id="KW-0407">Ion channel</keyword>
<keyword evidence="5" id="KW-0406">Ion transport</keyword>
<organism evidence="14">
    <name type="scientific">Hyalella azteca</name>
    <name type="common">Amphipod</name>
    <dbReference type="NCBI Taxonomy" id="294128"/>
    <lineage>
        <taxon>Eukaryota</taxon>
        <taxon>Metazoa</taxon>
        <taxon>Ecdysozoa</taxon>
        <taxon>Arthropoda</taxon>
        <taxon>Crustacea</taxon>
        <taxon>Multicrustacea</taxon>
        <taxon>Malacostraca</taxon>
        <taxon>Eumalacostraca</taxon>
        <taxon>Peracarida</taxon>
        <taxon>Amphipoda</taxon>
        <taxon>Senticaudata</taxon>
        <taxon>Talitrida</taxon>
        <taxon>Talitroidea</taxon>
        <taxon>Hyalellidae</taxon>
        <taxon>Hyalella</taxon>
    </lineage>
</organism>
<evidence type="ECO:0000256" key="8">
    <source>
        <dbReference type="ARBA" id="ARBA00023180"/>
    </source>
</evidence>
<reference evidence="14" key="2">
    <citation type="journal article" date="2018" name="Environ. Sci. Technol.">
        <title>The Toxicogenome of Hyalella azteca: A Model for Sediment Ecotoxicology and Evolutionary Toxicology.</title>
        <authorList>
            <person name="Poynton H.C."/>
            <person name="Hasenbein S."/>
            <person name="Benoit J.B."/>
            <person name="Sepulveda M.S."/>
            <person name="Poelchau M.F."/>
            <person name="Hughes D.S.T."/>
            <person name="Murali S.C."/>
            <person name="Chen S."/>
            <person name="Glastad K.M."/>
            <person name="Goodisman M.A.D."/>
            <person name="Werren J.H."/>
            <person name="Vineis J.H."/>
            <person name="Bowen J.L."/>
            <person name="Friedrich M."/>
            <person name="Jones J."/>
            <person name="Robertson H.M."/>
            <person name="Feyereisen R."/>
            <person name="Mechler-Hickson A."/>
            <person name="Mathers N."/>
            <person name="Lee C.E."/>
            <person name="Colbourne J.K."/>
            <person name="Biales A."/>
            <person name="Johnston J.S."/>
            <person name="Wellborn G.A."/>
            <person name="Rosendale A.J."/>
            <person name="Cridge A.G."/>
            <person name="Munoz-Torres M.C."/>
            <person name="Bain P.A."/>
            <person name="Manny A.R."/>
            <person name="Major K.M."/>
            <person name="Lambert F.N."/>
            <person name="Vulpe C.D."/>
            <person name="Tuck P."/>
            <person name="Blalock B.J."/>
            <person name="Lin Y.Y."/>
            <person name="Smith M.E."/>
            <person name="Ochoa-Acuna H."/>
            <person name="Chen M.M."/>
            <person name="Childers C.P."/>
            <person name="Qu J."/>
            <person name="Dugan S."/>
            <person name="Lee S.L."/>
            <person name="Chao H."/>
            <person name="Dinh H."/>
            <person name="Han Y."/>
            <person name="Doddapaneni H."/>
            <person name="Worley K.C."/>
            <person name="Muzny D.M."/>
            <person name="Gibbs R.A."/>
            <person name="Richards S."/>
        </authorList>
    </citation>
    <scope>NUCLEOTIDE SEQUENCE</scope>
    <source>
        <strain evidence="14">HAZT.00-mixed</strain>
        <tissue evidence="14">Whole organism</tissue>
    </source>
</reference>
<keyword evidence="3 11" id="KW-0812">Transmembrane</keyword>
<dbReference type="AlphaFoldDB" id="A0A6A0H313"/>